<dbReference type="SUPFAM" id="SSF56801">
    <property type="entry name" value="Acetyl-CoA synthetase-like"/>
    <property type="match status" value="1"/>
</dbReference>
<dbReference type="EMBL" id="CP127294">
    <property type="protein sequence ID" value="WIX77313.1"/>
    <property type="molecule type" value="Genomic_DNA"/>
</dbReference>
<protein>
    <submittedName>
        <fullName evidence="3">AMP-binding protein</fullName>
    </submittedName>
</protein>
<gene>
    <name evidence="3" type="ORF">QRX50_38875</name>
</gene>
<dbReference type="Pfam" id="PF14535">
    <property type="entry name" value="AMP-binding_C_2"/>
    <property type="match status" value="1"/>
</dbReference>
<dbReference type="Proteomes" id="UP001236014">
    <property type="component" value="Chromosome"/>
</dbReference>
<feature type="domain" description="AMP-dependent ligase C-terminal" evidence="2">
    <location>
        <begin position="351"/>
        <end position="443"/>
    </location>
</feature>
<dbReference type="Gene3D" id="3.30.300.30">
    <property type="match status" value="1"/>
</dbReference>
<evidence type="ECO:0000259" key="1">
    <source>
        <dbReference type="Pfam" id="PF00501"/>
    </source>
</evidence>
<evidence type="ECO:0000259" key="2">
    <source>
        <dbReference type="Pfam" id="PF14535"/>
    </source>
</evidence>
<reference evidence="3 4" key="1">
    <citation type="submission" date="2023-06" db="EMBL/GenBank/DDBJ databases">
        <authorList>
            <person name="Oyuntsetseg B."/>
            <person name="Kim S.B."/>
        </authorList>
    </citation>
    <scope>NUCLEOTIDE SEQUENCE [LARGE SCALE GENOMIC DNA]</scope>
    <source>
        <strain evidence="3 4">2-15</strain>
    </source>
</reference>
<sequence>MTSPTTVRPYSDRYWSEVEISPLEQLRELQLAALRKQLEYVGAHSAFYRAKWRELGFEPGDVRTLEDLRRLPVVTKADYVADLDSAAPWGTNVTADRRDVRRVHFSSGTTGRPTPVCWSAADLTRWADLYARTGYAQGVRDHDVYQCLFGYAWFVGGLGATAGYERLGATVLPGGSSETERQIETMFRYGTTAISGTPSFILHLAEAAEAKGTPLACSAVSRIQVGGEPGACVPATRAHIERRWGAKCFDGYGSLEFQPIAWECEEQAGGHLVEDFAYAEIVDPETHEPVPDGTPGALVLTHLDKQATPLVRWWTGDIVVRDSTRCGCGRTHGRLAGGVVGRADDMLVVRGVNLFPSAVEQVVRRTAGTTGEYLIVLDEDVTDPATGYLTGIKLRVEVEQGVPEDFGSRLAAAVRAELTVRCVAEPVPEGTLPRSTHKTKRVVRAG</sequence>
<dbReference type="PANTHER" id="PTHR43845:SF1">
    <property type="entry name" value="BLR5969 PROTEIN"/>
    <property type="match status" value="1"/>
</dbReference>
<dbReference type="Gene3D" id="3.40.50.12780">
    <property type="entry name" value="N-terminal domain of ligase-like"/>
    <property type="match status" value="1"/>
</dbReference>
<evidence type="ECO:0000313" key="3">
    <source>
        <dbReference type="EMBL" id="WIX77313.1"/>
    </source>
</evidence>
<dbReference type="InterPro" id="IPR042099">
    <property type="entry name" value="ANL_N_sf"/>
</dbReference>
<name>A0A9Y2IEZ5_9PSEU</name>
<evidence type="ECO:0000313" key="4">
    <source>
        <dbReference type="Proteomes" id="UP001236014"/>
    </source>
</evidence>
<organism evidence="3 4">
    <name type="scientific">Amycolatopsis carbonis</name>
    <dbReference type="NCBI Taxonomy" id="715471"/>
    <lineage>
        <taxon>Bacteria</taxon>
        <taxon>Bacillati</taxon>
        <taxon>Actinomycetota</taxon>
        <taxon>Actinomycetes</taxon>
        <taxon>Pseudonocardiales</taxon>
        <taxon>Pseudonocardiaceae</taxon>
        <taxon>Amycolatopsis</taxon>
    </lineage>
</organism>
<proteinExistence type="predicted"/>
<accession>A0A9Y2IEZ5</accession>
<dbReference type="InterPro" id="IPR000873">
    <property type="entry name" value="AMP-dep_synth/lig_dom"/>
</dbReference>
<dbReference type="RefSeq" id="WP_285968054.1">
    <property type="nucleotide sequence ID" value="NZ_CP127294.1"/>
</dbReference>
<dbReference type="AlphaFoldDB" id="A0A9Y2IEZ5"/>
<dbReference type="KEGG" id="acab:QRX50_38875"/>
<dbReference type="InterPro" id="IPR028154">
    <property type="entry name" value="AMP-dep_Lig_C"/>
</dbReference>
<dbReference type="PANTHER" id="PTHR43845">
    <property type="entry name" value="BLR5969 PROTEIN"/>
    <property type="match status" value="1"/>
</dbReference>
<dbReference type="InterPro" id="IPR045851">
    <property type="entry name" value="AMP-bd_C_sf"/>
</dbReference>
<keyword evidence="4" id="KW-1185">Reference proteome</keyword>
<dbReference type="Pfam" id="PF00501">
    <property type="entry name" value="AMP-binding"/>
    <property type="match status" value="1"/>
</dbReference>
<feature type="domain" description="AMP-dependent synthetase/ligase" evidence="1">
    <location>
        <begin position="31"/>
        <end position="300"/>
    </location>
</feature>